<dbReference type="PANTHER" id="PTHR47723">
    <property type="entry name" value="OS05G0353850 PROTEIN"/>
    <property type="match status" value="1"/>
</dbReference>
<protein>
    <recommendedName>
        <fullName evidence="1">RNase H type-1 domain-containing protein</fullName>
    </recommendedName>
</protein>
<comment type="caution">
    <text evidence="2">The sequence shown here is derived from an EMBL/GenBank/DDBJ whole genome shotgun (WGS) entry which is preliminary data.</text>
</comment>
<dbReference type="GO" id="GO:0003676">
    <property type="term" value="F:nucleic acid binding"/>
    <property type="evidence" value="ECO:0007669"/>
    <property type="project" value="InterPro"/>
</dbReference>
<evidence type="ECO:0000313" key="3">
    <source>
        <dbReference type="Proteomes" id="UP001459277"/>
    </source>
</evidence>
<dbReference type="InterPro" id="IPR044730">
    <property type="entry name" value="RNase_H-like_dom_plant"/>
</dbReference>
<accession>A0AAW2DNC0</accession>
<evidence type="ECO:0000259" key="1">
    <source>
        <dbReference type="Pfam" id="PF13456"/>
    </source>
</evidence>
<dbReference type="InterPro" id="IPR012337">
    <property type="entry name" value="RNaseH-like_sf"/>
</dbReference>
<keyword evidence="3" id="KW-1185">Reference proteome</keyword>
<dbReference type="Pfam" id="PF13456">
    <property type="entry name" value="RVT_3"/>
    <property type="match status" value="2"/>
</dbReference>
<feature type="domain" description="RNase H type-1" evidence="1">
    <location>
        <begin position="148"/>
        <end position="212"/>
    </location>
</feature>
<dbReference type="CDD" id="cd06222">
    <property type="entry name" value="RNase_H_like"/>
    <property type="match status" value="1"/>
</dbReference>
<dbReference type="Gene3D" id="3.30.420.10">
    <property type="entry name" value="Ribonuclease H-like superfamily/Ribonuclease H"/>
    <property type="match status" value="1"/>
</dbReference>
<dbReference type="PANTHER" id="PTHR47723:SF19">
    <property type="entry name" value="POLYNUCLEOTIDYL TRANSFERASE, RIBONUCLEASE H-LIKE SUPERFAMILY PROTEIN"/>
    <property type="match status" value="1"/>
</dbReference>
<proteinExistence type="predicted"/>
<gene>
    <name evidence="2" type="ORF">SO802_006405</name>
</gene>
<dbReference type="Proteomes" id="UP001459277">
    <property type="component" value="Unassembled WGS sequence"/>
</dbReference>
<reference evidence="2 3" key="1">
    <citation type="submission" date="2024-01" db="EMBL/GenBank/DDBJ databases">
        <title>A telomere-to-telomere, gap-free genome of sweet tea (Lithocarpus litseifolius).</title>
        <authorList>
            <person name="Zhou J."/>
        </authorList>
    </citation>
    <scope>NUCLEOTIDE SEQUENCE [LARGE SCALE GENOMIC DNA]</scope>
    <source>
        <strain evidence="2">Zhou-2022a</strain>
        <tissue evidence="2">Leaf</tissue>
    </source>
</reference>
<dbReference type="AlphaFoldDB" id="A0AAW2DNC0"/>
<dbReference type="InterPro" id="IPR036397">
    <property type="entry name" value="RNaseH_sf"/>
</dbReference>
<sequence>MIRLNKGFIIEELEVNIAEETNKGPIIEKDLELKMVETIKEEIEEKLFKDINEIKSYDFNFETYEDDLNNISLNVLHIQRLKLLEVLELDSSRVNDLCEPPTAIGNIIDSIRQKLQDFRRTKVSHICRQGNRPVHILARRLVLGQGNVGVPDVIFESDSKIVCDAVTGTESPSTINTLIEGIRLQLQDFQRARVSHVLRQGNRFAHLLAQYARHVVGYVTWIKETLYMVESTMTHDIMLLS</sequence>
<dbReference type="GO" id="GO:0004523">
    <property type="term" value="F:RNA-DNA hybrid ribonuclease activity"/>
    <property type="evidence" value="ECO:0007669"/>
    <property type="project" value="InterPro"/>
</dbReference>
<dbReference type="SUPFAM" id="SSF53098">
    <property type="entry name" value="Ribonuclease H-like"/>
    <property type="match status" value="1"/>
</dbReference>
<name>A0AAW2DNC0_9ROSI</name>
<dbReference type="EMBL" id="JAZDWU010000002">
    <property type="protein sequence ID" value="KAL0011297.1"/>
    <property type="molecule type" value="Genomic_DNA"/>
</dbReference>
<organism evidence="2 3">
    <name type="scientific">Lithocarpus litseifolius</name>
    <dbReference type="NCBI Taxonomy" id="425828"/>
    <lineage>
        <taxon>Eukaryota</taxon>
        <taxon>Viridiplantae</taxon>
        <taxon>Streptophyta</taxon>
        <taxon>Embryophyta</taxon>
        <taxon>Tracheophyta</taxon>
        <taxon>Spermatophyta</taxon>
        <taxon>Magnoliopsida</taxon>
        <taxon>eudicotyledons</taxon>
        <taxon>Gunneridae</taxon>
        <taxon>Pentapetalae</taxon>
        <taxon>rosids</taxon>
        <taxon>fabids</taxon>
        <taxon>Fagales</taxon>
        <taxon>Fagaceae</taxon>
        <taxon>Lithocarpus</taxon>
    </lineage>
</organism>
<evidence type="ECO:0000313" key="2">
    <source>
        <dbReference type="EMBL" id="KAL0011297.1"/>
    </source>
</evidence>
<feature type="domain" description="RNase H type-1" evidence="1">
    <location>
        <begin position="88"/>
        <end position="140"/>
    </location>
</feature>
<dbReference type="InterPro" id="IPR053151">
    <property type="entry name" value="RNase_H-like"/>
</dbReference>
<dbReference type="InterPro" id="IPR002156">
    <property type="entry name" value="RNaseH_domain"/>
</dbReference>